<evidence type="ECO:0000313" key="2">
    <source>
        <dbReference type="Proteomes" id="UP000814033"/>
    </source>
</evidence>
<sequence length="58" mass="6724">MRYPHICTHTTTEHKRKCVRCPRSSIPLSLSKLLPTVQLCPHDTSQHDLNHLPLVFVH</sequence>
<protein>
    <submittedName>
        <fullName evidence="1">Uncharacterized protein</fullName>
    </submittedName>
</protein>
<keyword evidence="2" id="KW-1185">Reference proteome</keyword>
<evidence type="ECO:0000313" key="1">
    <source>
        <dbReference type="EMBL" id="KAI0052460.1"/>
    </source>
</evidence>
<comment type="caution">
    <text evidence="1">The sequence shown here is derived from an EMBL/GenBank/DDBJ whole genome shotgun (WGS) entry which is preliminary data.</text>
</comment>
<organism evidence="1 2">
    <name type="scientific">Auriscalpium vulgare</name>
    <dbReference type="NCBI Taxonomy" id="40419"/>
    <lineage>
        <taxon>Eukaryota</taxon>
        <taxon>Fungi</taxon>
        <taxon>Dikarya</taxon>
        <taxon>Basidiomycota</taxon>
        <taxon>Agaricomycotina</taxon>
        <taxon>Agaricomycetes</taxon>
        <taxon>Russulales</taxon>
        <taxon>Auriscalpiaceae</taxon>
        <taxon>Auriscalpium</taxon>
    </lineage>
</organism>
<reference evidence="1" key="1">
    <citation type="submission" date="2021-02" db="EMBL/GenBank/DDBJ databases">
        <authorList>
            <consortium name="DOE Joint Genome Institute"/>
            <person name="Ahrendt S."/>
            <person name="Looney B.P."/>
            <person name="Miyauchi S."/>
            <person name="Morin E."/>
            <person name="Drula E."/>
            <person name="Courty P.E."/>
            <person name="Chicoki N."/>
            <person name="Fauchery L."/>
            <person name="Kohler A."/>
            <person name="Kuo A."/>
            <person name="Labutti K."/>
            <person name="Pangilinan J."/>
            <person name="Lipzen A."/>
            <person name="Riley R."/>
            <person name="Andreopoulos W."/>
            <person name="He G."/>
            <person name="Johnson J."/>
            <person name="Barry K.W."/>
            <person name="Grigoriev I.V."/>
            <person name="Nagy L."/>
            <person name="Hibbett D."/>
            <person name="Henrissat B."/>
            <person name="Matheny P.B."/>
            <person name="Labbe J."/>
            <person name="Martin F."/>
        </authorList>
    </citation>
    <scope>NUCLEOTIDE SEQUENCE</scope>
    <source>
        <strain evidence="1">FP105234-sp</strain>
    </source>
</reference>
<proteinExistence type="predicted"/>
<gene>
    <name evidence="1" type="ORF">FA95DRAFT_1553462</name>
</gene>
<name>A0ACB8S7T6_9AGAM</name>
<reference evidence="1" key="2">
    <citation type="journal article" date="2022" name="New Phytol.">
        <title>Evolutionary transition to the ectomycorrhizal habit in the genomes of a hyperdiverse lineage of mushroom-forming fungi.</title>
        <authorList>
            <person name="Looney B."/>
            <person name="Miyauchi S."/>
            <person name="Morin E."/>
            <person name="Drula E."/>
            <person name="Courty P.E."/>
            <person name="Kohler A."/>
            <person name="Kuo A."/>
            <person name="LaButti K."/>
            <person name="Pangilinan J."/>
            <person name="Lipzen A."/>
            <person name="Riley R."/>
            <person name="Andreopoulos W."/>
            <person name="He G."/>
            <person name="Johnson J."/>
            <person name="Nolan M."/>
            <person name="Tritt A."/>
            <person name="Barry K.W."/>
            <person name="Grigoriev I.V."/>
            <person name="Nagy L.G."/>
            <person name="Hibbett D."/>
            <person name="Henrissat B."/>
            <person name="Matheny P.B."/>
            <person name="Labbe J."/>
            <person name="Martin F.M."/>
        </authorList>
    </citation>
    <scope>NUCLEOTIDE SEQUENCE</scope>
    <source>
        <strain evidence="1">FP105234-sp</strain>
    </source>
</reference>
<dbReference type="EMBL" id="MU275845">
    <property type="protein sequence ID" value="KAI0052460.1"/>
    <property type="molecule type" value="Genomic_DNA"/>
</dbReference>
<dbReference type="Proteomes" id="UP000814033">
    <property type="component" value="Unassembled WGS sequence"/>
</dbReference>
<accession>A0ACB8S7T6</accession>